<evidence type="ECO:0000313" key="2">
    <source>
        <dbReference type="EMBL" id="ABX54688.1"/>
    </source>
</evidence>
<dbReference type="PANTHER" id="PTHR34385">
    <property type="entry name" value="D-ALANYL-D-ALANINE CARBOXYPEPTIDASE"/>
    <property type="match status" value="1"/>
</dbReference>
<dbReference type="CARD" id="ARO:3002968">
    <property type="molecule name" value="vanXY_in_vanL"/>
    <property type="mechanism identifier" value="ARO:0001001"/>
    <property type="mechanism name" value="antibiotic target alteration"/>
</dbReference>
<dbReference type="InterPro" id="IPR058233">
    <property type="entry name" value="VanXY"/>
</dbReference>
<gene>
    <name evidence="2" type="primary">vanXYL</name>
</gene>
<sequence length="193" mass="22782">MDNDYKYYLQLVNKQYPWQINNGSKKMVRVPYTDKEIYLDAVVVEHLIQLIETIQLQEKIEIVDGYRTIDEQKELWEFSLKDRGKRYTHDYVAYPGCSEHHTGLALDIGLKKTAHDIIAPKFNGEEAKKFLEHMKDYGFILRYPPNKKKVTGIAYEPWHFRYVGVPHSQIITQQAWTLEEYIAFLHTVGEKVS</sequence>
<dbReference type="InterPro" id="IPR003709">
    <property type="entry name" value="VanY-like_core_dom"/>
</dbReference>
<dbReference type="InterPro" id="IPR052179">
    <property type="entry name" value="DD-CPase-like"/>
</dbReference>
<dbReference type="GO" id="GO:0004180">
    <property type="term" value="F:carboxypeptidase activity"/>
    <property type="evidence" value="ECO:0007669"/>
    <property type="project" value="UniProtKB-KW"/>
</dbReference>
<keyword evidence="2" id="KW-0378">Hydrolase</keyword>
<dbReference type="GO" id="GO:0006508">
    <property type="term" value="P:proteolysis"/>
    <property type="evidence" value="ECO:0007669"/>
    <property type="project" value="InterPro"/>
</dbReference>
<dbReference type="RefSeq" id="WP_063856817.1">
    <property type="nucleotide sequence ID" value="NG_048513.1"/>
</dbReference>
<dbReference type="EMBL" id="EU250284">
    <property type="protein sequence ID" value="ABX54688.1"/>
    <property type="molecule type" value="Genomic_DNA"/>
</dbReference>
<proteinExistence type="predicted"/>
<dbReference type="MEROPS" id="M15.003"/>
<protein>
    <submittedName>
        <fullName evidence="2">D,D-carboxypeptidase/D,D-dipeptidase</fullName>
    </submittedName>
</protein>
<keyword evidence="2" id="KW-0645">Protease</keyword>
<evidence type="ECO:0000259" key="1">
    <source>
        <dbReference type="Pfam" id="PF02557"/>
    </source>
</evidence>
<accession>A9LN36</accession>
<feature type="domain" description="D-alanyl-D-alanine carboxypeptidase-like core" evidence="1">
    <location>
        <begin position="37"/>
        <end position="164"/>
    </location>
</feature>
<dbReference type="InterPro" id="IPR009045">
    <property type="entry name" value="Zn_M74/Hedgehog-like"/>
</dbReference>
<dbReference type="PANTHER" id="PTHR34385:SF1">
    <property type="entry name" value="PEPTIDOGLYCAN L-ALANYL-D-GLUTAMATE ENDOPEPTIDASE CWLK"/>
    <property type="match status" value="1"/>
</dbReference>
<keyword evidence="2" id="KW-0121">Carboxypeptidase</keyword>
<dbReference type="SUPFAM" id="SSF55166">
    <property type="entry name" value="Hedgehog/DD-peptidase"/>
    <property type="match status" value="1"/>
</dbReference>
<reference evidence="2" key="1">
    <citation type="journal article" date="2008" name="Antimicrob. Agents Chemother.">
        <title>Molecular characterization of Enterococcus faecalis N06-0364 with low-level vancomycin resistance harboring a novel D-Ala-D-Ser gene cluster, vanL.</title>
        <authorList>
            <person name="Boyd D.A."/>
            <person name="Willey B.M."/>
            <person name="Fawcett D."/>
            <person name="Gillani N."/>
            <person name="Mulvey M.R."/>
        </authorList>
    </citation>
    <scope>NUCLEOTIDE SEQUENCE</scope>
    <source>
        <strain evidence="2">N06-0364</strain>
    </source>
</reference>
<name>A9LN36_ENTFL</name>
<dbReference type="NCBIfam" id="NF000380">
    <property type="entry name" value="vanXY"/>
    <property type="match status" value="1"/>
</dbReference>
<dbReference type="Gene3D" id="3.30.1380.10">
    <property type="match status" value="1"/>
</dbReference>
<dbReference type="Pfam" id="PF02557">
    <property type="entry name" value="VanY"/>
    <property type="match status" value="1"/>
</dbReference>
<dbReference type="AlphaFoldDB" id="A9LN36"/>
<organism evidence="2">
    <name type="scientific">Enterococcus faecalis</name>
    <name type="common">Streptococcus faecalis</name>
    <dbReference type="NCBI Taxonomy" id="1351"/>
    <lineage>
        <taxon>Bacteria</taxon>
        <taxon>Bacillati</taxon>
        <taxon>Bacillota</taxon>
        <taxon>Bacilli</taxon>
        <taxon>Lactobacillales</taxon>
        <taxon>Enterococcaceae</taxon>
        <taxon>Enterococcus</taxon>
    </lineage>
</organism>